<evidence type="ECO:0000313" key="2">
    <source>
        <dbReference type="EMBL" id="QIP34827.1"/>
    </source>
</evidence>
<feature type="transmembrane region" description="Helical" evidence="1">
    <location>
        <begin position="219"/>
        <end position="239"/>
    </location>
</feature>
<dbReference type="RefSeq" id="WP_039999474.1">
    <property type="nucleotide sequence ID" value="NZ_CP050139.1"/>
</dbReference>
<proteinExistence type="predicted"/>
<name>A0A858JM75_9PROT</name>
<accession>A0A858JM75</accession>
<dbReference type="AlphaFoldDB" id="A0A858JM75"/>
<protein>
    <submittedName>
        <fullName evidence="2">Uncharacterized protein</fullName>
    </submittedName>
</protein>
<dbReference type="EMBL" id="CP050139">
    <property type="protein sequence ID" value="QIP34827.1"/>
    <property type="molecule type" value="Genomic_DNA"/>
</dbReference>
<dbReference type="Proteomes" id="UP000502533">
    <property type="component" value="Chromosome"/>
</dbReference>
<feature type="transmembrane region" description="Helical" evidence="1">
    <location>
        <begin position="189"/>
        <end position="207"/>
    </location>
</feature>
<reference evidence="2 3" key="1">
    <citation type="submission" date="2020-03" db="EMBL/GenBank/DDBJ databases">
        <title>Isolation of cellulose-producing strains, genome characterization and application of the synthesized cellulose films as an economical and sustainable material for piezoelectric sensor construction.</title>
        <authorList>
            <person name="Mangayil R.K."/>
        </authorList>
    </citation>
    <scope>NUCLEOTIDE SEQUENCE [LARGE SCALE GENOMIC DNA]</scope>
    <source>
        <strain evidence="2 3">ENS 9a1a</strain>
    </source>
</reference>
<dbReference type="KEGG" id="kre:GWK63_04400"/>
<keyword evidence="1" id="KW-1133">Transmembrane helix</keyword>
<dbReference type="GeneID" id="85021391"/>
<evidence type="ECO:0000256" key="1">
    <source>
        <dbReference type="SAM" id="Phobius"/>
    </source>
</evidence>
<organism evidence="2 3">
    <name type="scientific">Komagataeibacter rhaeticus</name>
    <dbReference type="NCBI Taxonomy" id="215221"/>
    <lineage>
        <taxon>Bacteria</taxon>
        <taxon>Pseudomonadati</taxon>
        <taxon>Pseudomonadota</taxon>
        <taxon>Alphaproteobacteria</taxon>
        <taxon>Acetobacterales</taxon>
        <taxon>Acetobacteraceae</taxon>
        <taxon>Komagataeibacter</taxon>
    </lineage>
</organism>
<evidence type="ECO:0000313" key="3">
    <source>
        <dbReference type="Proteomes" id="UP000502533"/>
    </source>
</evidence>
<gene>
    <name evidence="2" type="ORF">GWK63_04400</name>
</gene>
<keyword evidence="1" id="KW-0812">Transmembrane</keyword>
<keyword evidence="3" id="KW-1185">Reference proteome</keyword>
<feature type="transmembrane region" description="Helical" evidence="1">
    <location>
        <begin position="64"/>
        <end position="90"/>
    </location>
</feature>
<feature type="transmembrane region" description="Helical" evidence="1">
    <location>
        <begin position="96"/>
        <end position="123"/>
    </location>
</feature>
<keyword evidence="1" id="KW-0472">Membrane</keyword>
<sequence>MPVPLWQKKEQVVSMLHSLLHIVSRKTRQTLAEESFLAEPLPIIISEIVRETAPDRRSKREKQIANFLCIFIPIGLISIILFSILLLSFIKKESATYSIILFIVLGAEISIIPLLVVISLLALKDVVGFFRDVHEWPLLYAQKELDADRTYIERLKRSTLADLQTARRTYARKFEGLTGRATLLGGNPAKAGLAWLAVGAAITAWQSNMKEQILEKWPSPIWAMIIIATSFALFSFLIASSAEKRVRAFDLLDQAIEERKTAEEP</sequence>